<organism evidence="1 2">
    <name type="scientific">Luteolibacter luteus</name>
    <dbReference type="NCBI Taxonomy" id="2728835"/>
    <lineage>
        <taxon>Bacteria</taxon>
        <taxon>Pseudomonadati</taxon>
        <taxon>Verrucomicrobiota</taxon>
        <taxon>Verrucomicrobiia</taxon>
        <taxon>Verrucomicrobiales</taxon>
        <taxon>Verrucomicrobiaceae</taxon>
        <taxon>Luteolibacter</taxon>
    </lineage>
</organism>
<dbReference type="KEGG" id="luo:HHL09_01400"/>
<reference evidence="1 2" key="1">
    <citation type="submission" date="2020-04" db="EMBL/GenBank/DDBJ databases">
        <title>Luteolibacter sp. G-1-1-1 isolated from soil.</title>
        <authorList>
            <person name="Dahal R.H."/>
        </authorList>
    </citation>
    <scope>NUCLEOTIDE SEQUENCE [LARGE SCALE GENOMIC DNA]</scope>
    <source>
        <strain evidence="1 2">G-1-1-1</strain>
    </source>
</reference>
<dbReference type="Proteomes" id="UP000501812">
    <property type="component" value="Chromosome"/>
</dbReference>
<protein>
    <submittedName>
        <fullName evidence="1">Uncharacterized protein</fullName>
    </submittedName>
</protein>
<sequence length="97" mass="10976">MKTRVNREFENDATPGRLLMERYRADLDGNNVDPNGSLALVHYRGTRGELDLGQEYSRSADPKGRITRALTLAQLGWSDRTCLDESVERLIELLRAA</sequence>
<keyword evidence="2" id="KW-1185">Reference proteome</keyword>
<dbReference type="EMBL" id="CP051774">
    <property type="protein sequence ID" value="QJE94496.1"/>
    <property type="molecule type" value="Genomic_DNA"/>
</dbReference>
<accession>A0A858RBV1</accession>
<dbReference type="RefSeq" id="WP_169452717.1">
    <property type="nucleotide sequence ID" value="NZ_CP051774.1"/>
</dbReference>
<gene>
    <name evidence="1" type="ORF">HHL09_01400</name>
</gene>
<name>A0A858RBV1_9BACT</name>
<evidence type="ECO:0000313" key="1">
    <source>
        <dbReference type="EMBL" id="QJE94496.1"/>
    </source>
</evidence>
<proteinExistence type="predicted"/>
<evidence type="ECO:0000313" key="2">
    <source>
        <dbReference type="Proteomes" id="UP000501812"/>
    </source>
</evidence>
<dbReference type="AlphaFoldDB" id="A0A858RBV1"/>